<accession>A0A0X8JJG9</accession>
<dbReference type="STRING" id="44742.AXF13_04975"/>
<dbReference type="GO" id="GO:0003677">
    <property type="term" value="F:DNA binding"/>
    <property type="evidence" value="ECO:0007669"/>
    <property type="project" value="UniProtKB-KW"/>
</dbReference>
<keyword evidence="3" id="KW-0238">DNA-binding</keyword>
<feature type="compositionally biased region" description="Gly residues" evidence="2">
    <location>
        <begin position="176"/>
        <end position="185"/>
    </location>
</feature>
<dbReference type="KEGG" id="dfi:AXF13_04975"/>
<feature type="compositionally biased region" description="Basic and acidic residues" evidence="2">
    <location>
        <begin position="145"/>
        <end position="174"/>
    </location>
</feature>
<dbReference type="PANTHER" id="PTHR37478:SF2">
    <property type="entry name" value="UPF0251 PROTEIN TK0562"/>
    <property type="match status" value="1"/>
</dbReference>
<organism evidence="3 4">
    <name type="scientific">Desulfovibrio fairfieldensis</name>
    <dbReference type="NCBI Taxonomy" id="44742"/>
    <lineage>
        <taxon>Bacteria</taxon>
        <taxon>Pseudomonadati</taxon>
        <taxon>Thermodesulfobacteriota</taxon>
        <taxon>Desulfovibrionia</taxon>
        <taxon>Desulfovibrionales</taxon>
        <taxon>Desulfovibrionaceae</taxon>
        <taxon>Desulfovibrio</taxon>
    </lineage>
</organism>
<keyword evidence="4" id="KW-1185">Reference proteome</keyword>
<dbReference type="Pfam" id="PF02001">
    <property type="entry name" value="DUF134"/>
    <property type="match status" value="1"/>
</dbReference>
<feature type="region of interest" description="Disordered" evidence="2">
    <location>
        <begin position="137"/>
        <end position="198"/>
    </location>
</feature>
<evidence type="ECO:0000256" key="2">
    <source>
        <dbReference type="SAM" id="MobiDB-lite"/>
    </source>
</evidence>
<reference evidence="4" key="1">
    <citation type="submission" date="2016-02" db="EMBL/GenBank/DDBJ databases">
        <authorList>
            <person name="Holder M.E."/>
            <person name="Ajami N.J."/>
            <person name="Petrosino J.F."/>
        </authorList>
    </citation>
    <scope>NUCLEOTIDE SEQUENCE [LARGE SCALE GENOMIC DNA]</scope>
    <source>
        <strain evidence="4">CCUG 45958</strain>
    </source>
</reference>
<dbReference type="InterPro" id="IPR002852">
    <property type="entry name" value="UPF0251"/>
</dbReference>
<proteinExistence type="inferred from homology"/>
<evidence type="ECO:0000256" key="1">
    <source>
        <dbReference type="ARBA" id="ARBA00009350"/>
    </source>
</evidence>
<evidence type="ECO:0000313" key="4">
    <source>
        <dbReference type="Proteomes" id="UP000069241"/>
    </source>
</evidence>
<feature type="compositionally biased region" description="Basic and acidic residues" evidence="2">
    <location>
        <begin position="189"/>
        <end position="198"/>
    </location>
</feature>
<gene>
    <name evidence="3" type="ORF">AXF13_04975</name>
</gene>
<feature type="region of interest" description="Disordered" evidence="2">
    <location>
        <begin position="98"/>
        <end position="121"/>
    </location>
</feature>
<protein>
    <submittedName>
        <fullName evidence="3">DNA-binding protein</fullName>
    </submittedName>
</protein>
<comment type="similarity">
    <text evidence="1">Belongs to the UPF0251 family.</text>
</comment>
<dbReference type="EMBL" id="CP014229">
    <property type="protein sequence ID" value="AMD89518.1"/>
    <property type="molecule type" value="Genomic_DNA"/>
</dbReference>
<sequence length="198" mass="21176">MRPQKIRIIDAVPGWRRYLPEGRPNAAEIVVSLDMFEAMRLVDAEGLPQDAAARSMGISTPTLCRLLGEARRRIAMALRDGWALRCDGGNVTVRPCGQPWSGGPHGHGRHGRGQGGPGSVAVMGRDAALAVEHDSMPDPCATEMRITDGRDGADSCGRPEHTGRRRGHDSDRGHGAGRAGTGSGQGVRSRRDAMEDIQ</sequence>
<dbReference type="AlphaFoldDB" id="A0A0X8JJG9"/>
<dbReference type="RefSeq" id="WP_062251889.1">
    <property type="nucleotide sequence ID" value="NZ_CP014229.1"/>
</dbReference>
<evidence type="ECO:0000313" key="3">
    <source>
        <dbReference type="EMBL" id="AMD89518.1"/>
    </source>
</evidence>
<name>A0A0X8JJG9_9BACT</name>
<dbReference type="Proteomes" id="UP000069241">
    <property type="component" value="Chromosome"/>
</dbReference>
<dbReference type="PANTHER" id="PTHR37478">
    <property type="match status" value="1"/>
</dbReference>